<proteinExistence type="predicted"/>
<keyword evidence="2" id="KW-0472">Membrane</keyword>
<evidence type="ECO:0000256" key="1">
    <source>
        <dbReference type="SAM" id="MobiDB-lite"/>
    </source>
</evidence>
<dbReference type="OrthoDB" id="4380755at2"/>
<dbReference type="EMBL" id="LFOD01000004">
    <property type="protein sequence ID" value="KMV19299.1"/>
    <property type="molecule type" value="Genomic_DNA"/>
</dbReference>
<dbReference type="AlphaFoldDB" id="A0A0J8X1J1"/>
<dbReference type="Gene3D" id="3.10.450.50">
    <property type="match status" value="1"/>
</dbReference>
<dbReference type="PATRIC" id="fig|451644.5.peg.1577"/>
<keyword evidence="2" id="KW-0812">Transmembrane</keyword>
<dbReference type="RefSeq" id="WP_043368815.1">
    <property type="nucleotide sequence ID" value="NZ_AGSZ01000321.1"/>
</dbReference>
<accession>A0A0J8X1J1</accession>
<feature type="region of interest" description="Disordered" evidence="1">
    <location>
        <begin position="1"/>
        <end position="93"/>
    </location>
</feature>
<gene>
    <name evidence="3" type="ORF">ACT17_07680</name>
</gene>
<feature type="transmembrane region" description="Helical" evidence="2">
    <location>
        <begin position="99"/>
        <end position="121"/>
    </location>
</feature>
<name>A0A0J8X1J1_9MYCO</name>
<dbReference type="Proteomes" id="UP000037594">
    <property type="component" value="Unassembled WGS sequence"/>
</dbReference>
<organism evidence="3 4">
    <name type="scientific">Mycolicibacterium conceptionense</name>
    <dbReference type="NCBI Taxonomy" id="451644"/>
    <lineage>
        <taxon>Bacteria</taxon>
        <taxon>Bacillati</taxon>
        <taxon>Actinomycetota</taxon>
        <taxon>Actinomycetes</taxon>
        <taxon>Mycobacteriales</taxon>
        <taxon>Mycobacteriaceae</taxon>
        <taxon>Mycolicibacterium</taxon>
    </lineage>
</organism>
<feature type="compositionally biased region" description="Pro residues" evidence="1">
    <location>
        <begin position="29"/>
        <end position="66"/>
    </location>
</feature>
<evidence type="ECO:0000256" key="2">
    <source>
        <dbReference type="SAM" id="Phobius"/>
    </source>
</evidence>
<sequence>MTHPPHSPFGGPNPVDDHTPQNSGYRQAPLPPPPQWGAPAPGAAPQPGPLGFDAPPPPAPQVPQGPPQGDWRGPLQRDFHNPQIGFPTPVPAPRRNKKALLITAGATGAVLLIVAVVVGIVSFSGGGAGGIGGGGASTATDAVKGYLDALSKGDANAALAFGSDQPASKDFLTDDVLKQQIAKWPITNIRILNANETGDMAQVHVVANFGDQTSDQTLMVKKQDGGWKLSGAAAKINLTASALTTNPVTGQPLPAPPVSLFGKPISGSSVVYVFPGWLELGSANKYLSVTAQRPVLLEGLVAQGVAIPAGLQVQLSDAGSEAAKKTVADAIAECAKSTQLSPPGCPQSVPNPMLVDGTAHWEAPGDLSGLQYTFMSLDMGLRVMGTAEWKLTANSTDGTPMQGTPLVPMMGQIDMTQEPLTVKWAGK</sequence>
<reference evidence="3 4" key="1">
    <citation type="submission" date="2015-06" db="EMBL/GenBank/DDBJ databases">
        <title>Genome sequence of Mycobacterium conceptionense strain MLE.</title>
        <authorList>
            <person name="Greninger A.L."/>
            <person name="Cunningham G."/>
            <person name="Chiu C.Y."/>
            <person name="Miller S."/>
        </authorList>
    </citation>
    <scope>NUCLEOTIDE SEQUENCE [LARGE SCALE GENOMIC DNA]</scope>
    <source>
        <strain evidence="3 4">MLE</strain>
    </source>
</reference>
<comment type="caution">
    <text evidence="3">The sequence shown here is derived from an EMBL/GenBank/DDBJ whole genome shotgun (WGS) entry which is preliminary data.</text>
</comment>
<evidence type="ECO:0000313" key="4">
    <source>
        <dbReference type="Proteomes" id="UP000037594"/>
    </source>
</evidence>
<keyword evidence="2" id="KW-1133">Transmembrane helix</keyword>
<protein>
    <submittedName>
        <fullName evidence="3">Uncharacterized protein</fullName>
    </submittedName>
</protein>
<evidence type="ECO:0000313" key="3">
    <source>
        <dbReference type="EMBL" id="KMV19299.1"/>
    </source>
</evidence>